<protein>
    <submittedName>
        <fullName evidence="2">Uncharacterized protein</fullName>
    </submittedName>
</protein>
<feature type="transmembrane region" description="Helical" evidence="1">
    <location>
        <begin position="57"/>
        <end position="73"/>
    </location>
</feature>
<keyword evidence="1" id="KW-0812">Transmembrane</keyword>
<gene>
    <name evidence="2" type="ORF">TRSC58_07633</name>
</gene>
<accession>A0A061ISH3</accession>
<dbReference type="AlphaFoldDB" id="A0A061ISH3"/>
<keyword evidence="1" id="KW-0472">Membrane</keyword>
<dbReference type="VEuPathDB" id="TriTrypDB:TRSC58_07633"/>
<name>A0A061ISH3_TRYRA</name>
<reference evidence="2 3" key="1">
    <citation type="submission" date="2013-07" db="EMBL/GenBank/DDBJ databases">
        <authorList>
            <person name="Stoco P.H."/>
            <person name="Wagner G."/>
            <person name="Gerber A."/>
            <person name="Zaha A."/>
            <person name="Thompson C."/>
            <person name="Bartholomeu D.C."/>
            <person name="Luckemeyer D.D."/>
            <person name="Bahia D."/>
            <person name="Loreto E."/>
            <person name="Prestes E.B."/>
            <person name="Lima F.M."/>
            <person name="Rodrigues-Luiz G."/>
            <person name="Vallejo G.A."/>
            <person name="Filho J.F."/>
            <person name="Monteiro K.M."/>
            <person name="Tyler K.M."/>
            <person name="de Almeida L.G."/>
            <person name="Ortiz M.F."/>
            <person name="Siervo M.A."/>
            <person name="de Moraes M.H."/>
            <person name="Cunha O.L."/>
            <person name="Mendonca-Neto R."/>
            <person name="Silva R."/>
            <person name="Teixeira S.M."/>
            <person name="Murta S.M."/>
            <person name="Sincero T.C."/>
            <person name="Mendes T.A."/>
            <person name="Urmenyi T.P."/>
            <person name="Silva V.G."/>
            <person name="da Rocha W.D."/>
            <person name="Andersson B."/>
            <person name="Romanha A.J."/>
            <person name="Steindel M."/>
            <person name="de Vasconcelos A.T."/>
            <person name="Grisard E.C."/>
        </authorList>
    </citation>
    <scope>NUCLEOTIDE SEQUENCE [LARGE SCALE GENOMIC DNA]</scope>
    <source>
        <strain evidence="2 3">SC58</strain>
    </source>
</reference>
<keyword evidence="3" id="KW-1185">Reference proteome</keyword>
<dbReference type="Proteomes" id="UP000031737">
    <property type="component" value="Unassembled WGS sequence"/>
</dbReference>
<feature type="transmembrane region" description="Helical" evidence="1">
    <location>
        <begin position="32"/>
        <end position="51"/>
    </location>
</feature>
<evidence type="ECO:0000313" key="3">
    <source>
        <dbReference type="Proteomes" id="UP000031737"/>
    </source>
</evidence>
<comment type="caution">
    <text evidence="2">The sequence shown here is derived from an EMBL/GenBank/DDBJ whole genome shotgun (WGS) entry which is preliminary data.</text>
</comment>
<evidence type="ECO:0000256" key="1">
    <source>
        <dbReference type="SAM" id="Phobius"/>
    </source>
</evidence>
<sequence length="74" mass="8775">MLLLLHKMLLFIYCGKQIKVKKKKGVKALRQLLHLFFFLLFICLRACFLCSACVEEPLGLFLILFFFGVHYYEI</sequence>
<proteinExistence type="predicted"/>
<keyword evidence="1" id="KW-1133">Transmembrane helix</keyword>
<organism evidence="2 3">
    <name type="scientific">Trypanosoma rangeli SC58</name>
    <dbReference type="NCBI Taxonomy" id="429131"/>
    <lineage>
        <taxon>Eukaryota</taxon>
        <taxon>Discoba</taxon>
        <taxon>Euglenozoa</taxon>
        <taxon>Kinetoplastea</taxon>
        <taxon>Metakinetoplastina</taxon>
        <taxon>Trypanosomatida</taxon>
        <taxon>Trypanosomatidae</taxon>
        <taxon>Trypanosoma</taxon>
        <taxon>Herpetosoma</taxon>
    </lineage>
</organism>
<dbReference type="EMBL" id="AUPL01008424">
    <property type="protein sequence ID" value="ESL04835.1"/>
    <property type="molecule type" value="Genomic_DNA"/>
</dbReference>
<evidence type="ECO:0000313" key="2">
    <source>
        <dbReference type="EMBL" id="ESL04835.1"/>
    </source>
</evidence>